<reference evidence="2" key="1">
    <citation type="submission" date="2016-10" db="EMBL/GenBank/DDBJ databases">
        <authorList>
            <person name="Varghese N."/>
            <person name="Submissions S."/>
        </authorList>
    </citation>
    <scope>NUCLEOTIDE SEQUENCE [LARGE SCALE GENOMIC DNA]</scope>
    <source>
        <strain evidence="2">DSM 46732</strain>
    </source>
</reference>
<proteinExistence type="predicted"/>
<dbReference type="InterPro" id="IPR036412">
    <property type="entry name" value="HAD-like_sf"/>
</dbReference>
<sequence>MYDDPDRAVVLGWSGTLVECHRGGARLFPGADAALSGARLASIPVIVLTAHKLEEVAAHARRLRVADRLSIVIAGDRDPVAELAALRAEYTRLAFVGSTRAEITHAHRAGVLAFGFSGGGCSGKSLRAAGAESVLSKLDRSLALRVTEQRLFSASGSDAS</sequence>
<gene>
    <name evidence="1" type="ORF">SAMN04487905_1104</name>
</gene>
<dbReference type="RefSeq" id="WP_092602946.1">
    <property type="nucleotide sequence ID" value="NZ_FNJR01000010.1"/>
</dbReference>
<keyword evidence="2" id="KW-1185">Reference proteome</keyword>
<dbReference type="InterPro" id="IPR023214">
    <property type="entry name" value="HAD_sf"/>
</dbReference>
<dbReference type="Gene3D" id="3.40.50.1000">
    <property type="entry name" value="HAD superfamily/HAD-like"/>
    <property type="match status" value="1"/>
</dbReference>
<dbReference type="AlphaFoldDB" id="A0A1H0VXV6"/>
<name>A0A1H0VXV6_9ACTN</name>
<dbReference type="Proteomes" id="UP000199497">
    <property type="component" value="Unassembled WGS sequence"/>
</dbReference>
<organism evidence="1 2">
    <name type="scientific">Actinopolyspora xinjiangensis</name>
    <dbReference type="NCBI Taxonomy" id="405564"/>
    <lineage>
        <taxon>Bacteria</taxon>
        <taxon>Bacillati</taxon>
        <taxon>Actinomycetota</taxon>
        <taxon>Actinomycetes</taxon>
        <taxon>Actinopolysporales</taxon>
        <taxon>Actinopolysporaceae</taxon>
        <taxon>Actinopolyspora</taxon>
    </lineage>
</organism>
<evidence type="ECO:0000313" key="1">
    <source>
        <dbReference type="EMBL" id="SDP83270.1"/>
    </source>
</evidence>
<dbReference type="SUPFAM" id="SSF56784">
    <property type="entry name" value="HAD-like"/>
    <property type="match status" value="1"/>
</dbReference>
<accession>A0A1H0VXV6</accession>
<dbReference type="EMBL" id="FNJR01000010">
    <property type="protein sequence ID" value="SDP83270.1"/>
    <property type="molecule type" value="Genomic_DNA"/>
</dbReference>
<protein>
    <submittedName>
        <fullName evidence="1">Uncharacterized protein</fullName>
    </submittedName>
</protein>
<dbReference type="OrthoDB" id="5188139at2"/>
<evidence type="ECO:0000313" key="2">
    <source>
        <dbReference type="Proteomes" id="UP000199497"/>
    </source>
</evidence>